<dbReference type="SUPFAM" id="SSF81321">
    <property type="entry name" value="Family A G protein-coupled receptor-like"/>
    <property type="match status" value="1"/>
</dbReference>
<dbReference type="OMA" id="WANFTEY"/>
<dbReference type="Pfam" id="PF00001">
    <property type="entry name" value="7tm_1"/>
    <property type="match status" value="1"/>
</dbReference>
<keyword evidence="3 8" id="KW-1133">Transmembrane helix</keyword>
<dbReference type="EnsemblMetazoa" id="XM_038197634.1">
    <property type="protein sequence ID" value="XP_038053562.1"/>
    <property type="gene ID" value="LOC119726014"/>
</dbReference>
<sequence length="349" mass="38908">MEPAGPDGLVWANFTEYSYYYMYYVDPVLQDAYDWSDVINAISTKGIIPFGLLTNLIFLFVVIRVRAMHTPINIHLSNLAVADMLFLLINVFQYATGIATLATGVLTYLPYLASMLFVTAMAAGRCFAIYCPFRARTGPTTCRAVVVAVVVWVVSLLFSVAFNLIVYSQSVDGLVLNLLYLLINPIFLVVNVVLYACVIGGLFKHRRINASTALSQRRLVFMLVTNTAVFFAFHIAATSFNLYAMFNPMPRATAVIGHALIYMLSFLNSSVNPLVYTATNAEYRAAFLSAFTFPCCRGCRFGKNKQRTNYIAIRERARTASNSNGPMNCYELRDINPNSLTTDVPEFVT</sequence>
<dbReference type="PROSITE" id="PS50262">
    <property type="entry name" value="G_PROTEIN_RECEP_F1_2"/>
    <property type="match status" value="1"/>
</dbReference>
<protein>
    <recommendedName>
        <fullName evidence="9">G-protein coupled receptors family 1 profile domain-containing protein</fullName>
    </recommendedName>
</protein>
<dbReference type="GO" id="GO:0004930">
    <property type="term" value="F:G protein-coupled receptor activity"/>
    <property type="evidence" value="ECO:0007669"/>
    <property type="project" value="UniProtKB-KW"/>
</dbReference>
<feature type="transmembrane region" description="Helical" evidence="8">
    <location>
        <begin position="145"/>
        <end position="166"/>
    </location>
</feature>
<dbReference type="PANTHER" id="PTHR24243">
    <property type="entry name" value="G-PROTEIN COUPLED RECEPTOR"/>
    <property type="match status" value="1"/>
</dbReference>
<accession>A0A913ZPA2</accession>
<feature type="transmembrane region" description="Helical" evidence="8">
    <location>
        <begin position="178"/>
        <end position="198"/>
    </location>
</feature>
<evidence type="ECO:0000256" key="8">
    <source>
        <dbReference type="SAM" id="Phobius"/>
    </source>
</evidence>
<dbReference type="GeneID" id="119726014"/>
<dbReference type="GO" id="GO:0005886">
    <property type="term" value="C:plasma membrane"/>
    <property type="evidence" value="ECO:0007669"/>
    <property type="project" value="TreeGrafter"/>
</dbReference>
<evidence type="ECO:0000313" key="10">
    <source>
        <dbReference type="EnsemblMetazoa" id="XP_038053562.1"/>
    </source>
</evidence>
<keyword evidence="11" id="KW-1185">Reference proteome</keyword>
<feature type="transmembrane region" description="Helical" evidence="8">
    <location>
        <begin position="249"/>
        <end position="267"/>
    </location>
</feature>
<evidence type="ECO:0000256" key="6">
    <source>
        <dbReference type="ARBA" id="ARBA00023170"/>
    </source>
</evidence>
<comment type="subcellular location">
    <subcellularLocation>
        <location evidence="1">Membrane</location>
        <topology evidence="1">Multi-pass membrane protein</topology>
    </subcellularLocation>
</comment>
<feature type="domain" description="G-protein coupled receptors family 1 profile" evidence="9">
    <location>
        <begin position="54"/>
        <end position="276"/>
    </location>
</feature>
<dbReference type="AlphaFoldDB" id="A0A913ZPA2"/>
<proteinExistence type="predicted"/>
<keyword evidence="2 8" id="KW-0812">Transmembrane</keyword>
<evidence type="ECO:0000256" key="7">
    <source>
        <dbReference type="ARBA" id="ARBA00023224"/>
    </source>
</evidence>
<feature type="transmembrane region" description="Helical" evidence="8">
    <location>
        <begin position="219"/>
        <end position="243"/>
    </location>
</feature>
<keyword evidence="7" id="KW-0807">Transducer</keyword>
<dbReference type="CDD" id="cd00637">
    <property type="entry name" value="7tm_classA_rhodopsin-like"/>
    <property type="match status" value="1"/>
</dbReference>
<keyword evidence="5 8" id="KW-0472">Membrane</keyword>
<organism evidence="10 11">
    <name type="scientific">Patiria miniata</name>
    <name type="common">Bat star</name>
    <name type="synonym">Asterina miniata</name>
    <dbReference type="NCBI Taxonomy" id="46514"/>
    <lineage>
        <taxon>Eukaryota</taxon>
        <taxon>Metazoa</taxon>
        <taxon>Echinodermata</taxon>
        <taxon>Eleutherozoa</taxon>
        <taxon>Asterozoa</taxon>
        <taxon>Asteroidea</taxon>
        <taxon>Valvatacea</taxon>
        <taxon>Valvatida</taxon>
        <taxon>Asterinidae</taxon>
        <taxon>Patiria</taxon>
    </lineage>
</organism>
<evidence type="ECO:0000256" key="5">
    <source>
        <dbReference type="ARBA" id="ARBA00023136"/>
    </source>
</evidence>
<evidence type="ECO:0000256" key="2">
    <source>
        <dbReference type="ARBA" id="ARBA00022692"/>
    </source>
</evidence>
<dbReference type="Proteomes" id="UP000887568">
    <property type="component" value="Unplaced"/>
</dbReference>
<feature type="transmembrane region" description="Helical" evidence="8">
    <location>
        <begin position="108"/>
        <end position="133"/>
    </location>
</feature>
<keyword evidence="6" id="KW-0675">Receptor</keyword>
<dbReference type="RefSeq" id="XP_038053562.1">
    <property type="nucleotide sequence ID" value="XM_038197634.1"/>
</dbReference>
<evidence type="ECO:0000256" key="3">
    <source>
        <dbReference type="ARBA" id="ARBA00022989"/>
    </source>
</evidence>
<dbReference type="SMART" id="SM01381">
    <property type="entry name" value="7TM_GPCR_Srsx"/>
    <property type="match status" value="1"/>
</dbReference>
<dbReference type="InterPro" id="IPR000276">
    <property type="entry name" value="GPCR_Rhodpsn"/>
</dbReference>
<dbReference type="PRINTS" id="PR00237">
    <property type="entry name" value="GPCRRHODOPSN"/>
</dbReference>
<evidence type="ECO:0000256" key="4">
    <source>
        <dbReference type="ARBA" id="ARBA00023040"/>
    </source>
</evidence>
<evidence type="ECO:0000259" key="9">
    <source>
        <dbReference type="PROSITE" id="PS50262"/>
    </source>
</evidence>
<dbReference type="Gene3D" id="1.20.1070.10">
    <property type="entry name" value="Rhodopsin 7-helix transmembrane proteins"/>
    <property type="match status" value="1"/>
</dbReference>
<dbReference type="InterPro" id="IPR017452">
    <property type="entry name" value="GPCR_Rhodpsn_7TM"/>
</dbReference>
<evidence type="ECO:0000256" key="1">
    <source>
        <dbReference type="ARBA" id="ARBA00004141"/>
    </source>
</evidence>
<feature type="transmembrane region" description="Helical" evidence="8">
    <location>
        <begin position="47"/>
        <end position="67"/>
    </location>
</feature>
<keyword evidence="4" id="KW-0297">G-protein coupled receptor</keyword>
<evidence type="ECO:0000313" key="11">
    <source>
        <dbReference type="Proteomes" id="UP000887568"/>
    </source>
</evidence>
<feature type="transmembrane region" description="Helical" evidence="8">
    <location>
        <begin position="79"/>
        <end position="102"/>
    </location>
</feature>
<dbReference type="PANTHER" id="PTHR24243:SF208">
    <property type="entry name" value="PYROKININ-1 RECEPTOR"/>
    <property type="match status" value="1"/>
</dbReference>
<reference evidence="10" key="1">
    <citation type="submission" date="2022-11" db="UniProtKB">
        <authorList>
            <consortium name="EnsemblMetazoa"/>
        </authorList>
    </citation>
    <scope>IDENTIFICATION</scope>
</reference>
<name>A0A913ZPA2_PATMI</name>